<evidence type="ECO:0008006" key="5">
    <source>
        <dbReference type="Google" id="ProtNLM"/>
    </source>
</evidence>
<evidence type="ECO:0000313" key="4">
    <source>
        <dbReference type="Proteomes" id="UP000019473"/>
    </source>
</evidence>
<evidence type="ECO:0000256" key="2">
    <source>
        <dbReference type="SAM" id="MobiDB-lite"/>
    </source>
</evidence>
<feature type="compositionally biased region" description="Low complexity" evidence="2">
    <location>
        <begin position="309"/>
        <end position="329"/>
    </location>
</feature>
<organism evidence="3 4">
    <name type="scientific">Cladophialophora yegresii CBS 114405</name>
    <dbReference type="NCBI Taxonomy" id="1182544"/>
    <lineage>
        <taxon>Eukaryota</taxon>
        <taxon>Fungi</taxon>
        <taxon>Dikarya</taxon>
        <taxon>Ascomycota</taxon>
        <taxon>Pezizomycotina</taxon>
        <taxon>Eurotiomycetes</taxon>
        <taxon>Chaetothyriomycetidae</taxon>
        <taxon>Chaetothyriales</taxon>
        <taxon>Herpotrichiellaceae</taxon>
        <taxon>Cladophialophora</taxon>
    </lineage>
</organism>
<dbReference type="InterPro" id="IPR036703">
    <property type="entry name" value="MOB_kinase_act_sf"/>
</dbReference>
<dbReference type="SUPFAM" id="SSF101152">
    <property type="entry name" value="Mob1/phocein"/>
    <property type="match status" value="1"/>
</dbReference>
<keyword evidence="1" id="KW-0862">Zinc</keyword>
<evidence type="ECO:0000313" key="3">
    <source>
        <dbReference type="EMBL" id="EXJ57978.1"/>
    </source>
</evidence>
<feature type="compositionally biased region" description="Acidic residues" evidence="2">
    <location>
        <begin position="561"/>
        <end position="573"/>
    </location>
</feature>
<feature type="compositionally biased region" description="Basic and acidic residues" evidence="2">
    <location>
        <begin position="544"/>
        <end position="560"/>
    </location>
</feature>
<dbReference type="OrthoDB" id="10262609at2759"/>
<dbReference type="AlphaFoldDB" id="W9VR04"/>
<reference evidence="3 4" key="1">
    <citation type="submission" date="2013-03" db="EMBL/GenBank/DDBJ databases">
        <title>The Genome Sequence of Cladophialophora yegresii CBS 114405.</title>
        <authorList>
            <consortium name="The Broad Institute Genomics Platform"/>
            <person name="Cuomo C."/>
            <person name="de Hoog S."/>
            <person name="Gorbushina A."/>
            <person name="Walker B."/>
            <person name="Young S.K."/>
            <person name="Zeng Q."/>
            <person name="Gargeya S."/>
            <person name="Fitzgerald M."/>
            <person name="Haas B."/>
            <person name="Abouelleil A."/>
            <person name="Allen A.W."/>
            <person name="Alvarado L."/>
            <person name="Arachchi H.M."/>
            <person name="Berlin A.M."/>
            <person name="Chapman S.B."/>
            <person name="Gainer-Dewar J."/>
            <person name="Goldberg J."/>
            <person name="Griggs A."/>
            <person name="Gujja S."/>
            <person name="Hansen M."/>
            <person name="Howarth C."/>
            <person name="Imamovic A."/>
            <person name="Ireland A."/>
            <person name="Larimer J."/>
            <person name="McCowan C."/>
            <person name="Murphy C."/>
            <person name="Pearson M."/>
            <person name="Poon T.W."/>
            <person name="Priest M."/>
            <person name="Roberts A."/>
            <person name="Saif S."/>
            <person name="Shea T."/>
            <person name="Sisk P."/>
            <person name="Sykes S."/>
            <person name="Wortman J."/>
            <person name="Nusbaum C."/>
            <person name="Birren B."/>
        </authorList>
    </citation>
    <scope>NUCLEOTIDE SEQUENCE [LARGE SCALE GENOMIC DNA]</scope>
    <source>
        <strain evidence="3 4">CBS 114405</strain>
    </source>
</reference>
<gene>
    <name evidence="3" type="ORF">A1O7_05401</name>
</gene>
<name>W9VR04_9EURO</name>
<dbReference type="PANTHER" id="PTHR22599">
    <property type="entry name" value="MPS ONE BINDER KINASE ACTIVATOR-LIKE MOB"/>
    <property type="match status" value="1"/>
</dbReference>
<feature type="binding site" evidence="1">
    <location>
        <position position="247"/>
    </location>
    <ligand>
        <name>Zn(2+)</name>
        <dbReference type="ChEBI" id="CHEBI:29105"/>
    </ligand>
</feature>
<dbReference type="STRING" id="1182544.W9VR04"/>
<sequence>MTAVTPSRSGVSPSSSPRLPSPPPIPEVQFGPKSPGVDLSKELSLDATSKPDEGAARRIRPGTKAADMAMGPPLVPLSQLDSPFQLQEHLKSLYSHLSHTPDGTHTVPITKETALQLATPPQTNDNESVDRNLWLYELCRFLTQKANVVSIFLMNDNPPCSATTCPEMRASEWQYLCAVHEPPKSCCAIDYCNHTLDWAANVLTSPKHFPSRLALGGEGGNVIQSMRQLTNIFRRVYRIFAHAWFQHRDVFWSVEATYGLYMLFKVVCDQYHLIPEDSYTIPPEAEGAREAVDEKDAGVRPFILRKDGAPSSTSEEPSSDSTSSEPAASVPSATTVSTGATTRRHKHTPSTGSHVATIAEGAEEEEEQPTSTISTKPNSVPGVLGLVEVPESLKISLEEKRGMSPQPRKSSDDSSQDRVLPKLDIASSVPKYEPRAPEDPTPTGTMEDIDPLSTHKGAKRQSVEGGNEEASTMLKDETATKTQPETPVEQVTKPFDDDQAGQKVTSPSGGSIRTAGNDVLAAIMGHMNDSDEENYPPRGAQTKGTEKRNDAHVMTEVREEEHEEADEDVEENESFSPVEATPPPGVDTVEKNDGAQKEQGEEQEREQEQEQEGENTQADRHRLGRDEIFVSVEEGTEDDQPSSNTGDDEVERKGTEGAAE</sequence>
<dbReference type="SMART" id="SM01388">
    <property type="entry name" value="Mob1_phocein"/>
    <property type="match status" value="1"/>
</dbReference>
<feature type="compositionally biased region" description="Basic and acidic residues" evidence="2">
    <location>
        <begin position="588"/>
        <end position="608"/>
    </location>
</feature>
<evidence type="ECO:0000256" key="1">
    <source>
        <dbReference type="PIRSR" id="PIRSR605301-1"/>
    </source>
</evidence>
<feature type="binding site" evidence="1">
    <location>
        <position position="165"/>
    </location>
    <ligand>
        <name>Zn(2+)</name>
        <dbReference type="ChEBI" id="CHEBI:29105"/>
    </ligand>
</feature>
<dbReference type="HOGENOM" id="CLU_027210_0_1_1"/>
<feature type="binding site" evidence="1">
    <location>
        <position position="160"/>
    </location>
    <ligand>
        <name>Zn(2+)</name>
        <dbReference type="ChEBI" id="CHEBI:29105"/>
    </ligand>
</feature>
<dbReference type="Gene3D" id="1.20.140.30">
    <property type="entry name" value="MOB kinase activator"/>
    <property type="match status" value="1"/>
</dbReference>
<feature type="region of interest" description="Disordered" evidence="2">
    <location>
        <begin position="1"/>
        <end position="71"/>
    </location>
</feature>
<dbReference type="InterPro" id="IPR005301">
    <property type="entry name" value="MOB_kinase_act_fam"/>
</dbReference>
<feature type="compositionally biased region" description="Basic and acidic residues" evidence="2">
    <location>
        <begin position="650"/>
        <end position="660"/>
    </location>
</feature>
<feature type="compositionally biased region" description="Basic and acidic residues" evidence="2">
    <location>
        <begin position="617"/>
        <end position="628"/>
    </location>
</feature>
<feature type="compositionally biased region" description="Polar residues" evidence="2">
    <location>
        <begin position="331"/>
        <end position="341"/>
    </location>
</feature>
<comment type="caution">
    <text evidence="3">The sequence shown here is derived from an EMBL/GenBank/DDBJ whole genome shotgun (WGS) entry which is preliminary data.</text>
</comment>
<protein>
    <recommendedName>
        <fullName evidence="5">Mob1 family protein</fullName>
    </recommendedName>
</protein>
<proteinExistence type="predicted"/>
<keyword evidence="4" id="KW-1185">Reference proteome</keyword>
<dbReference type="RefSeq" id="XP_007757601.1">
    <property type="nucleotide sequence ID" value="XM_007759411.1"/>
</dbReference>
<accession>W9VR04</accession>
<feature type="compositionally biased region" description="Basic and acidic residues" evidence="2">
    <location>
        <begin position="287"/>
        <end position="308"/>
    </location>
</feature>
<dbReference type="EMBL" id="AMGW01000004">
    <property type="protein sequence ID" value="EXJ57978.1"/>
    <property type="molecule type" value="Genomic_DNA"/>
</dbReference>
<dbReference type="eggNOG" id="KOG1852">
    <property type="taxonomic scope" value="Eukaryota"/>
</dbReference>
<dbReference type="GeneID" id="19179986"/>
<feature type="compositionally biased region" description="Basic and acidic residues" evidence="2">
    <location>
        <begin position="409"/>
        <end position="421"/>
    </location>
</feature>
<feature type="compositionally biased region" description="Basic and acidic residues" evidence="2">
    <location>
        <begin position="39"/>
        <end position="56"/>
    </location>
</feature>
<dbReference type="Pfam" id="PF03637">
    <property type="entry name" value="Mob1_phocein"/>
    <property type="match status" value="1"/>
</dbReference>
<dbReference type="Proteomes" id="UP000019473">
    <property type="component" value="Unassembled WGS sequence"/>
</dbReference>
<feature type="compositionally biased region" description="Polar residues" evidence="2">
    <location>
        <begin position="502"/>
        <end position="511"/>
    </location>
</feature>
<feature type="region of interest" description="Disordered" evidence="2">
    <location>
        <begin position="287"/>
        <end position="660"/>
    </location>
</feature>
<feature type="binding site" evidence="1">
    <location>
        <position position="242"/>
    </location>
    <ligand>
        <name>Zn(2+)</name>
        <dbReference type="ChEBI" id="CHEBI:29105"/>
    </ligand>
</feature>
<dbReference type="VEuPathDB" id="FungiDB:A1O7_05401"/>
<feature type="compositionally biased region" description="Polar residues" evidence="2">
    <location>
        <begin position="369"/>
        <end position="378"/>
    </location>
</feature>
<feature type="compositionally biased region" description="Low complexity" evidence="2">
    <location>
        <begin position="1"/>
        <end position="18"/>
    </location>
</feature>
<keyword evidence="1" id="KW-0479">Metal-binding</keyword>